<evidence type="ECO:0000259" key="1">
    <source>
        <dbReference type="Pfam" id="PF01261"/>
    </source>
</evidence>
<dbReference type="RefSeq" id="WP_218871516.1">
    <property type="nucleotide sequence ID" value="NZ_JACCBU010000001.1"/>
</dbReference>
<dbReference type="PANTHER" id="PTHR12110:SF41">
    <property type="entry name" value="INOSOSE DEHYDRATASE"/>
    <property type="match status" value="1"/>
</dbReference>
<evidence type="ECO:0000313" key="3">
    <source>
        <dbReference type="Proteomes" id="UP000569914"/>
    </source>
</evidence>
<dbReference type="Gene3D" id="3.20.20.150">
    <property type="entry name" value="Divalent-metal-dependent TIM barrel enzymes"/>
    <property type="match status" value="1"/>
</dbReference>
<dbReference type="GO" id="GO:0016853">
    <property type="term" value="F:isomerase activity"/>
    <property type="evidence" value="ECO:0007669"/>
    <property type="project" value="UniProtKB-KW"/>
</dbReference>
<accession>A0A7Y9IB03</accession>
<dbReference type="AlphaFoldDB" id="A0A7Y9IB03"/>
<keyword evidence="3" id="KW-1185">Reference proteome</keyword>
<dbReference type="Pfam" id="PF01261">
    <property type="entry name" value="AP_endonuc_2"/>
    <property type="match status" value="1"/>
</dbReference>
<dbReference type="PANTHER" id="PTHR12110">
    <property type="entry name" value="HYDROXYPYRUVATE ISOMERASE"/>
    <property type="match status" value="1"/>
</dbReference>
<name>A0A7Y9IB03_9ACTN</name>
<feature type="domain" description="Xylose isomerase-like TIM barrel" evidence="1">
    <location>
        <begin position="85"/>
        <end position="247"/>
    </location>
</feature>
<comment type="caution">
    <text evidence="2">The sequence shown here is derived from an EMBL/GenBank/DDBJ whole genome shotgun (WGS) entry which is preliminary data.</text>
</comment>
<organism evidence="2 3">
    <name type="scientific">Microlunatus parietis</name>
    <dbReference type="NCBI Taxonomy" id="682979"/>
    <lineage>
        <taxon>Bacteria</taxon>
        <taxon>Bacillati</taxon>
        <taxon>Actinomycetota</taxon>
        <taxon>Actinomycetes</taxon>
        <taxon>Propionibacteriales</taxon>
        <taxon>Propionibacteriaceae</taxon>
        <taxon>Microlunatus</taxon>
    </lineage>
</organism>
<gene>
    <name evidence="2" type="ORF">BKA15_004383</name>
</gene>
<dbReference type="InterPro" id="IPR036237">
    <property type="entry name" value="Xyl_isomerase-like_sf"/>
</dbReference>
<reference evidence="2 3" key="1">
    <citation type="submission" date="2020-07" db="EMBL/GenBank/DDBJ databases">
        <title>Sequencing the genomes of 1000 actinobacteria strains.</title>
        <authorList>
            <person name="Klenk H.-P."/>
        </authorList>
    </citation>
    <scope>NUCLEOTIDE SEQUENCE [LARGE SCALE GENOMIC DNA]</scope>
    <source>
        <strain evidence="2 3">DSM 22083</strain>
    </source>
</reference>
<keyword evidence="2" id="KW-0413">Isomerase</keyword>
<dbReference type="InterPro" id="IPR013022">
    <property type="entry name" value="Xyl_isomerase-like_TIM-brl"/>
</dbReference>
<dbReference type="EMBL" id="JACCBU010000001">
    <property type="protein sequence ID" value="NYE73054.1"/>
    <property type="molecule type" value="Genomic_DNA"/>
</dbReference>
<dbReference type="InterPro" id="IPR050312">
    <property type="entry name" value="IolE/XylAMocC-like"/>
</dbReference>
<evidence type="ECO:0000313" key="2">
    <source>
        <dbReference type="EMBL" id="NYE73054.1"/>
    </source>
</evidence>
<dbReference type="Proteomes" id="UP000569914">
    <property type="component" value="Unassembled WGS sequence"/>
</dbReference>
<proteinExistence type="predicted"/>
<dbReference type="SUPFAM" id="SSF51658">
    <property type="entry name" value="Xylose isomerase-like"/>
    <property type="match status" value="1"/>
</dbReference>
<protein>
    <submittedName>
        <fullName evidence="2">Sugar phosphate isomerase/epimerase</fullName>
    </submittedName>
</protein>
<sequence length="268" mass="28996">MAPHADHDHSPEPLWAVFSKPWAAEAPGPLGERLAGLGFGGAEVPVRPGAYVDPDSAGRLLPGFVRTLADRGVTVISVAADATEPVFAACAEAGVPLIRIMAPLGDDGYRASTERLRREWATLQPLTERYGVRVGVQPHRGRFVESTLGVLQLIDDLAGFDLVWDAGNDALTGVDPVTTLDLAWPRLGLVNLKSGHYRPDPAPPRYRHWWGPADSGMADWGRILGHLRDRGWDQPVCLTAEYSEPSDPDGKAELARADLVTARGHWNA</sequence>